<reference evidence="3" key="1">
    <citation type="journal article" date="2013" name="Proc. Natl. Acad. Sci. U.S.A.">
        <title>Genome structure and metabolic features in the red seaweed Chondrus crispus shed light on evolution of the Archaeplastida.</title>
        <authorList>
            <person name="Collen J."/>
            <person name="Porcel B."/>
            <person name="Carre W."/>
            <person name="Ball S.G."/>
            <person name="Chaparro C."/>
            <person name="Tonon T."/>
            <person name="Barbeyron T."/>
            <person name="Michel G."/>
            <person name="Noel B."/>
            <person name="Valentin K."/>
            <person name="Elias M."/>
            <person name="Artiguenave F."/>
            <person name="Arun A."/>
            <person name="Aury J.M."/>
            <person name="Barbosa-Neto J.F."/>
            <person name="Bothwell J.H."/>
            <person name="Bouget F.Y."/>
            <person name="Brillet L."/>
            <person name="Cabello-Hurtado F."/>
            <person name="Capella-Gutierrez S."/>
            <person name="Charrier B."/>
            <person name="Cladiere L."/>
            <person name="Cock J.M."/>
            <person name="Coelho S.M."/>
            <person name="Colleoni C."/>
            <person name="Czjzek M."/>
            <person name="Da Silva C."/>
            <person name="Delage L."/>
            <person name="Denoeud F."/>
            <person name="Deschamps P."/>
            <person name="Dittami S.M."/>
            <person name="Gabaldon T."/>
            <person name="Gachon C.M."/>
            <person name="Groisillier A."/>
            <person name="Herve C."/>
            <person name="Jabbari K."/>
            <person name="Katinka M."/>
            <person name="Kloareg B."/>
            <person name="Kowalczyk N."/>
            <person name="Labadie K."/>
            <person name="Leblanc C."/>
            <person name="Lopez P.J."/>
            <person name="McLachlan D.H."/>
            <person name="Meslet-Cladiere L."/>
            <person name="Moustafa A."/>
            <person name="Nehr Z."/>
            <person name="Nyvall Collen P."/>
            <person name="Panaud O."/>
            <person name="Partensky F."/>
            <person name="Poulain J."/>
            <person name="Rensing S.A."/>
            <person name="Rousvoal S."/>
            <person name="Samson G."/>
            <person name="Symeonidi A."/>
            <person name="Weissenbach J."/>
            <person name="Zambounis A."/>
            <person name="Wincker P."/>
            <person name="Boyen C."/>
        </authorList>
    </citation>
    <scope>NUCLEOTIDE SEQUENCE [LARGE SCALE GENOMIC DNA]</scope>
    <source>
        <strain evidence="3">cv. Stackhouse</strain>
    </source>
</reference>
<keyword evidence="3" id="KW-1185">Reference proteome</keyword>
<evidence type="ECO:0000313" key="3">
    <source>
        <dbReference type="Proteomes" id="UP000012073"/>
    </source>
</evidence>
<dbReference type="AlphaFoldDB" id="R7Q8N3"/>
<dbReference type="OrthoDB" id="10568318at2759"/>
<dbReference type="GeneID" id="17321287"/>
<name>R7Q8N3_CHOCR</name>
<feature type="region of interest" description="Disordered" evidence="1">
    <location>
        <begin position="61"/>
        <end position="102"/>
    </location>
</feature>
<gene>
    <name evidence="2" type="ORF">CHC_T00002553001</name>
</gene>
<dbReference type="EMBL" id="HG001657">
    <property type="protein sequence ID" value="CDF33751.1"/>
    <property type="molecule type" value="Genomic_DNA"/>
</dbReference>
<sequence length="440" mass="49485">MGPLPPSRTSKRRSGSTDRTRAQNLKKGPLKPAIALKSHRRGGLGTRATLVREQSKKLLTAKQTEKLDEEDNQALLARNNSTENDQRGEVDGTAAAEPRPSAQLPWWRSVGSRLSRPMRRSKDTDVLRGYILTLIRSCLRPSWNAEKLRESYELNPSSIRGSAFLAVSSSLLIMHRARHMGQCRTMWHTQLLQELLQRRELEWTAIETDPCFQHFLGCEACLAHRPATRCLRLKGVKYDSSDFWPMSCRLDILASTEADGALTLAVELAPGSRPGQPTIGDEGEVEFWVDEQCLRKCLVFHELVHSTSILTEEVMCLVEDELQDGVVSVRKAQQLPEEGTSLVDLVQCHLVDVLCRNKHFLEKQIQHFADMTHIGEAYFSAVDEGIPGSHQEPKDAETNSSARVYDAPLSLRHEQYAGRMKTLESLTEIKKPSTSFPPRS</sequence>
<proteinExistence type="predicted"/>
<accession>R7Q8N3</accession>
<feature type="region of interest" description="Disordered" evidence="1">
    <location>
        <begin position="1"/>
        <end position="47"/>
    </location>
</feature>
<dbReference type="RefSeq" id="XP_005713570.1">
    <property type="nucleotide sequence ID" value="XM_005713513.1"/>
</dbReference>
<dbReference type="KEGG" id="ccp:CHC_T00002553001"/>
<evidence type="ECO:0000313" key="2">
    <source>
        <dbReference type="EMBL" id="CDF33751.1"/>
    </source>
</evidence>
<protein>
    <submittedName>
        <fullName evidence="2">Uncharacterized protein</fullName>
    </submittedName>
</protein>
<dbReference type="Proteomes" id="UP000012073">
    <property type="component" value="Unassembled WGS sequence"/>
</dbReference>
<evidence type="ECO:0000256" key="1">
    <source>
        <dbReference type="SAM" id="MobiDB-lite"/>
    </source>
</evidence>
<organism evidence="2 3">
    <name type="scientific">Chondrus crispus</name>
    <name type="common">Carrageen Irish moss</name>
    <name type="synonym">Polymorpha crispa</name>
    <dbReference type="NCBI Taxonomy" id="2769"/>
    <lineage>
        <taxon>Eukaryota</taxon>
        <taxon>Rhodophyta</taxon>
        <taxon>Florideophyceae</taxon>
        <taxon>Rhodymeniophycidae</taxon>
        <taxon>Gigartinales</taxon>
        <taxon>Gigartinaceae</taxon>
        <taxon>Chondrus</taxon>
    </lineage>
</organism>
<dbReference type="Gramene" id="CDF33751">
    <property type="protein sequence ID" value="CDF33751"/>
    <property type="gene ID" value="CHC_T00002553001"/>
</dbReference>